<keyword evidence="4" id="KW-1185">Reference proteome</keyword>
<dbReference type="PIRSF" id="PIRSF000090">
    <property type="entry name" value="Beta-ETF"/>
    <property type="match status" value="1"/>
</dbReference>
<gene>
    <name evidence="2" type="primary">fixA</name>
    <name evidence="2" type="ORF">ARMA_1311</name>
    <name evidence="3" type="ORF">SE16_01485</name>
</gene>
<evidence type="ECO:0000313" key="5">
    <source>
        <dbReference type="Proteomes" id="UP000050502"/>
    </source>
</evidence>
<dbReference type="Proteomes" id="UP000037784">
    <property type="component" value="Unassembled WGS sequence"/>
</dbReference>
<proteinExistence type="predicted"/>
<name>A0A0M9UCF1_9CHLR</name>
<evidence type="ECO:0000313" key="3">
    <source>
        <dbReference type="EMBL" id="KPL89202.1"/>
    </source>
</evidence>
<dbReference type="OrthoDB" id="9804960at2"/>
<accession>A0A0M9UCF1</accession>
<dbReference type="FunCoup" id="A0A0M9UCF1">
    <property type="interactions" value="361"/>
</dbReference>
<evidence type="ECO:0000259" key="1">
    <source>
        <dbReference type="SMART" id="SM00893"/>
    </source>
</evidence>
<evidence type="ECO:0000313" key="4">
    <source>
        <dbReference type="Proteomes" id="UP000037784"/>
    </source>
</evidence>
<dbReference type="AlphaFoldDB" id="A0A0M9UCF1"/>
<evidence type="ECO:0000313" key="2">
    <source>
        <dbReference type="EMBL" id="GAP62888.1"/>
    </source>
</evidence>
<dbReference type="GO" id="GO:0009055">
    <property type="term" value="F:electron transfer activity"/>
    <property type="evidence" value="ECO:0007669"/>
    <property type="project" value="InterPro"/>
</dbReference>
<dbReference type="RefSeq" id="WP_054492773.1">
    <property type="nucleotide sequence ID" value="NZ_BBZA01000089.1"/>
</dbReference>
<protein>
    <submittedName>
        <fullName evidence="2">Electron transfer flavoprotein beta subunit</fullName>
    </submittedName>
</protein>
<dbReference type="InterPro" id="IPR033948">
    <property type="entry name" value="ETF_beta_N"/>
</dbReference>
<comment type="caution">
    <text evidence="2">The sequence shown here is derived from an EMBL/GenBank/DDBJ whole genome shotgun (WGS) entry which is preliminary data.</text>
</comment>
<dbReference type="EMBL" id="BBZA01000089">
    <property type="protein sequence ID" value="GAP62888.1"/>
    <property type="molecule type" value="Genomic_DNA"/>
</dbReference>
<reference evidence="2 4" key="1">
    <citation type="journal article" date="2015" name="Genome Announc.">
        <title>Draft Genome Sequence of a Heterotrophic Facultative Anaerobic Thermophilic Bacterium, Ardenticatena maritima Strain 110ST.</title>
        <authorList>
            <person name="Kawaichi S."/>
            <person name="Yoshida T."/>
            <person name="Sako Y."/>
            <person name="Nakamura R."/>
        </authorList>
    </citation>
    <scope>NUCLEOTIDE SEQUENCE [LARGE SCALE GENOMIC DNA]</scope>
    <source>
        <strain evidence="2 4">110S</strain>
    </source>
</reference>
<dbReference type="STRING" id="872965.SE16_01485"/>
<sequence>MRIIIPMKRVPDTADPVTVRDGRVDLAAVQTWAIGPNEEYAIEEALRLVEKLGEGTVTLLNIGPEEAQETIRKGLAMGAHDAYQCQDEAFENLDALGRARVLAAAIEKIGEYDIIWGGMQSSDTNDAQTTIMLAELLDLPHVSAVMTVEEVGDGYIIVRAEAEGGVKKVKVPTPCVLAEAQGPNEPRYPSLRGIMGAKKKPLTVWNADDLGVDTDELQPLVEVVTLEPPPARTAGRILEGEPEEVVRELVRLLHEEAKVI</sequence>
<dbReference type="PATRIC" id="fig|872965.6.peg.242"/>
<organism evidence="2 4">
    <name type="scientific">Ardenticatena maritima</name>
    <dbReference type="NCBI Taxonomy" id="872965"/>
    <lineage>
        <taxon>Bacteria</taxon>
        <taxon>Bacillati</taxon>
        <taxon>Chloroflexota</taxon>
        <taxon>Ardenticatenia</taxon>
        <taxon>Ardenticatenales</taxon>
        <taxon>Ardenticatenaceae</taxon>
        <taxon>Ardenticatena</taxon>
    </lineage>
</organism>
<dbReference type="Gene3D" id="3.40.50.620">
    <property type="entry name" value="HUPs"/>
    <property type="match status" value="1"/>
</dbReference>
<reference evidence="3 5" key="2">
    <citation type="submission" date="2015-07" db="EMBL/GenBank/DDBJ databases">
        <title>Whole genome sequence of Ardenticatena maritima DSM 23922.</title>
        <authorList>
            <person name="Hemp J."/>
            <person name="Ward L.M."/>
            <person name="Pace L.A."/>
            <person name="Fischer W.W."/>
        </authorList>
    </citation>
    <scope>NUCLEOTIDE SEQUENCE [LARGE SCALE GENOMIC DNA]</scope>
    <source>
        <strain evidence="3 5">110S</strain>
    </source>
</reference>
<dbReference type="PANTHER" id="PTHR21294">
    <property type="entry name" value="ELECTRON TRANSFER FLAVOPROTEIN BETA-SUBUNIT"/>
    <property type="match status" value="1"/>
</dbReference>
<reference evidence="4" key="3">
    <citation type="submission" date="2015-08" db="EMBL/GenBank/DDBJ databases">
        <title>Draft Genome Sequence of a Heterotrophic Facultative Anaerobic Bacterium Ardenticatena maritima Strain 110S.</title>
        <authorList>
            <person name="Kawaichi S."/>
            <person name="Yoshida T."/>
            <person name="Sako Y."/>
            <person name="Nakamura R."/>
        </authorList>
    </citation>
    <scope>NUCLEOTIDE SEQUENCE [LARGE SCALE GENOMIC DNA]</scope>
    <source>
        <strain evidence="4">110S</strain>
    </source>
</reference>
<dbReference type="Pfam" id="PF01012">
    <property type="entry name" value="ETF"/>
    <property type="match status" value="1"/>
</dbReference>
<dbReference type="InParanoid" id="A0A0M9UCF1"/>
<dbReference type="InterPro" id="IPR012255">
    <property type="entry name" value="ETF_b"/>
</dbReference>
<dbReference type="InterPro" id="IPR014729">
    <property type="entry name" value="Rossmann-like_a/b/a_fold"/>
</dbReference>
<dbReference type="SMART" id="SM00893">
    <property type="entry name" value="ETF"/>
    <property type="match status" value="1"/>
</dbReference>
<dbReference type="InterPro" id="IPR014730">
    <property type="entry name" value="ETF_a/b_N"/>
</dbReference>
<dbReference type="EMBL" id="LGKN01000003">
    <property type="protein sequence ID" value="KPL89202.1"/>
    <property type="molecule type" value="Genomic_DNA"/>
</dbReference>
<dbReference type="Proteomes" id="UP000050502">
    <property type="component" value="Unassembled WGS sequence"/>
</dbReference>
<dbReference type="CDD" id="cd01714">
    <property type="entry name" value="ETF_beta"/>
    <property type="match status" value="1"/>
</dbReference>
<feature type="domain" description="Electron transfer flavoprotein alpha/beta-subunit N-terminal" evidence="1">
    <location>
        <begin position="22"/>
        <end position="214"/>
    </location>
</feature>
<dbReference type="SUPFAM" id="SSF52402">
    <property type="entry name" value="Adenine nucleotide alpha hydrolases-like"/>
    <property type="match status" value="1"/>
</dbReference>